<feature type="domain" description="Glycosyltransferase 2-like" evidence="3">
    <location>
        <begin position="6"/>
        <end position="150"/>
    </location>
</feature>
<evidence type="ECO:0000313" key="5">
    <source>
        <dbReference type="Proteomes" id="UP000679691"/>
    </source>
</evidence>
<proteinExistence type="predicted"/>
<evidence type="ECO:0000256" key="2">
    <source>
        <dbReference type="ARBA" id="ARBA00022679"/>
    </source>
</evidence>
<dbReference type="Pfam" id="PF00535">
    <property type="entry name" value="Glycos_transf_2"/>
    <property type="match status" value="1"/>
</dbReference>
<protein>
    <submittedName>
        <fullName evidence="4">Glycosyltransferase</fullName>
        <ecNumber evidence="4">2.4.-.-</ecNumber>
    </submittedName>
</protein>
<dbReference type="EC" id="2.4.-.-" evidence="4"/>
<accession>A0A8T4H4R3</accession>
<dbReference type="PANTHER" id="PTHR22916">
    <property type="entry name" value="GLYCOSYLTRANSFERASE"/>
    <property type="match status" value="1"/>
</dbReference>
<dbReference type="InterPro" id="IPR029044">
    <property type="entry name" value="Nucleotide-diphossugar_trans"/>
</dbReference>
<evidence type="ECO:0000313" key="4">
    <source>
        <dbReference type="EMBL" id="MBP3942150.1"/>
    </source>
</evidence>
<dbReference type="InterPro" id="IPR001173">
    <property type="entry name" value="Glyco_trans_2-like"/>
</dbReference>
<dbReference type="Gene3D" id="3.90.550.10">
    <property type="entry name" value="Spore Coat Polysaccharide Biosynthesis Protein SpsA, Chain A"/>
    <property type="match status" value="1"/>
</dbReference>
<sequence length="334" mass="39198">MQPTVSIIIPVYNASNFMDKCLDSLSKQTLDNLEFIFIDDHSTDDSVDKLKHFIQTTFSDKSNIQLILHSENKGSATARNTGLSVAKGKYVAFIDIDDWMHYDMLKTFYEKAELEYCDIVWCDFYLEFVESTLKKSQTFTEDAKLFAQALISGDMQGMLWNKLFRKSLIDQYTISFLDGANMAEDRNFLFKALCFSKKISYISESYYHYNQKNTSSITRDFRSLRVYEEIRNAEDMVNFITNNKIDWIAEESLTDFKFRVKKKLLFSTSIEDFKNWRTIFPTSNSHYLKSNLTIRHKILAYLAIHKNWFLINVWNKLKTIKSQKSTINLKSLAK</sequence>
<comment type="caution">
    <text evidence="4">The sequence shown here is derived from an EMBL/GenBank/DDBJ whole genome shotgun (WGS) entry which is preliminary data.</text>
</comment>
<dbReference type="PANTHER" id="PTHR22916:SF51">
    <property type="entry name" value="GLYCOSYLTRANSFERASE EPSH-RELATED"/>
    <property type="match status" value="1"/>
</dbReference>
<reference evidence="4" key="1">
    <citation type="submission" date="2021-03" db="EMBL/GenBank/DDBJ databases">
        <authorList>
            <person name="Lu T."/>
            <person name="Wang Q."/>
            <person name="Han X."/>
        </authorList>
    </citation>
    <scope>NUCLEOTIDE SEQUENCE</scope>
    <source>
        <strain evidence="4">WQ 2009</strain>
    </source>
</reference>
<keyword evidence="2 4" id="KW-0808">Transferase</keyword>
<dbReference type="CDD" id="cd00761">
    <property type="entry name" value="Glyco_tranf_GTA_type"/>
    <property type="match status" value="1"/>
</dbReference>
<gene>
    <name evidence="4" type="ORF">J5U18_00985</name>
</gene>
<keyword evidence="5" id="KW-1185">Reference proteome</keyword>
<evidence type="ECO:0000259" key="3">
    <source>
        <dbReference type="Pfam" id="PF00535"/>
    </source>
</evidence>
<dbReference type="AlphaFoldDB" id="A0A8T4H4R3"/>
<name>A0A8T4H4R3_9SPHI</name>
<dbReference type="RefSeq" id="WP_353545631.1">
    <property type="nucleotide sequence ID" value="NZ_JAGKSB010000001.1"/>
</dbReference>
<evidence type="ECO:0000256" key="1">
    <source>
        <dbReference type="ARBA" id="ARBA00022676"/>
    </source>
</evidence>
<dbReference type="GO" id="GO:0016758">
    <property type="term" value="F:hexosyltransferase activity"/>
    <property type="evidence" value="ECO:0007669"/>
    <property type="project" value="UniProtKB-ARBA"/>
</dbReference>
<keyword evidence="1 4" id="KW-0328">Glycosyltransferase</keyword>
<dbReference type="SUPFAM" id="SSF53448">
    <property type="entry name" value="Nucleotide-diphospho-sugar transferases"/>
    <property type="match status" value="1"/>
</dbReference>
<organism evidence="4 5">
    <name type="scientific">Rhinopithecimicrobium faecis</name>
    <dbReference type="NCBI Taxonomy" id="2820698"/>
    <lineage>
        <taxon>Bacteria</taxon>
        <taxon>Pseudomonadati</taxon>
        <taxon>Bacteroidota</taxon>
        <taxon>Sphingobacteriia</taxon>
        <taxon>Sphingobacteriales</taxon>
        <taxon>Sphingobacteriaceae</taxon>
        <taxon>Rhinopithecimicrobium</taxon>
    </lineage>
</organism>
<dbReference type="EMBL" id="JAGKSB010000001">
    <property type="protein sequence ID" value="MBP3942150.1"/>
    <property type="molecule type" value="Genomic_DNA"/>
</dbReference>
<dbReference type="Proteomes" id="UP000679691">
    <property type="component" value="Unassembled WGS sequence"/>
</dbReference>